<protein>
    <submittedName>
        <fullName evidence="3">Uncharacterized protein</fullName>
    </submittedName>
</protein>
<keyword evidence="4" id="KW-1185">Reference proteome</keyword>
<evidence type="ECO:0000259" key="1">
    <source>
        <dbReference type="Pfam" id="PF00534"/>
    </source>
</evidence>
<dbReference type="KEGG" id="mets:DK389_08200"/>
<dbReference type="Proteomes" id="UP000245926">
    <property type="component" value="Chromosome"/>
</dbReference>
<dbReference type="InterPro" id="IPR055259">
    <property type="entry name" value="YkvP/CgeB_Glyco_trans-like"/>
</dbReference>
<evidence type="ECO:0000259" key="2">
    <source>
        <dbReference type="Pfam" id="PF13524"/>
    </source>
</evidence>
<gene>
    <name evidence="3" type="ORF">DK389_08200</name>
</gene>
<dbReference type="SUPFAM" id="SSF53756">
    <property type="entry name" value="UDP-Glycosyltransferase/glycogen phosphorylase"/>
    <property type="match status" value="3"/>
</dbReference>
<organism evidence="3 4">
    <name type="scientific">Methylobacterium durans</name>
    <dbReference type="NCBI Taxonomy" id="2202825"/>
    <lineage>
        <taxon>Bacteria</taxon>
        <taxon>Pseudomonadati</taxon>
        <taxon>Pseudomonadota</taxon>
        <taxon>Alphaproteobacteria</taxon>
        <taxon>Hyphomicrobiales</taxon>
        <taxon>Methylobacteriaceae</taxon>
        <taxon>Methylobacterium</taxon>
    </lineage>
</organism>
<dbReference type="CDD" id="cd03801">
    <property type="entry name" value="GT4_PimA-like"/>
    <property type="match status" value="1"/>
</dbReference>
<dbReference type="Pfam" id="PF00534">
    <property type="entry name" value="Glycos_transf_1"/>
    <property type="match status" value="1"/>
</dbReference>
<sequence length="1123" mass="123054">MRVVFGGSKHPPNTEAANFIVESLAPRFLDIKFDIFGGCLAAREYGSNLTAHGIISDAERHALLVRAHVALNPIRSGSGVNLKILESAAYGLAIISTPFGLRGTALQDGIDCLVGDGEAFADALSGLQQSRALCETLGLAARGTVETRHRWAATAETVAAALHRAKSAADLRPRRATILAVNDYDVARSVGGGASRIQQIYARLAETHRAVVLTFSNDGSLTSEWKQGVFYCRVPKTDAHLAEERRINAIFHISADDTTASRFVRENKLMVALFDHLASAAARVVFEHPYMAPLAEGGRVNFVYAAHNWEFDLKDRTLQYHPERASILKVAARVEAFCAEHADLIISVSEEDLAGIVRASISRGALAGPGSVVIRNGGEEPVPRGRLSDLPVARPFMVFLGSAHPPNIDAARFIVDQLAPALPSVDFRIIGSVCDCLSAPPPNVVLHGIVDREEKSRLLHGARIALNPVTEGSGSNVKITEYLGHGVPIVSTPFGARGFDAEMREFVTLVPREDFAERCRELIDHRCDLAKRDASIAYFHQNLSLTYLAQRFDECLQDLGRPKRRVLAVLTRYNDPPLGGAEVHMLELVKALSRDGRYHVDVVAPDMARIADQARFLSAFGEGNTTSVPTGLERVYWARFPLDDSTESEEDLKYRMATRNWDAQMLLDEAKVRHLSRGSTEVGLGWGWHDPESWSGRPVRWAGYQTSLHAARSGTVLLRGTAPSRTHLRFLNERDDLILQTTVTGSFDLALDASRSTWVKILASAERVAADRDPRPRAYAVDFIRIGDRVIDLGKNAWTFDDPAEAIDFYDASRHIRADFGADLGASRGPFCESLKAWIDASVSDYDLVITHNPVLKHVGDTVASAKSAGIPTILIPHLHLDDEYYHFPDILGAVRDATLSLVSPSSLCGFFYSRGIHNVRYLPAGAAFEEPDQESLAEFRDLYESEVPFFLVLGRKNATKNYRSVIEAVEILNRRQRVNVVMIGADEDGMPVQHGSARYLGWQSTGVAAAALRSCLGLVTMSRSESFGIVIAEAWLAGAPVVAHRNCAAFRDLIVDDVNGLLAEDGDLALVLQRLIDEPGLADRLAASGRSEAERYRWKSVGERFVAHCDEVIDGRMARPPG</sequence>
<dbReference type="InterPro" id="IPR001296">
    <property type="entry name" value="Glyco_trans_1"/>
</dbReference>
<dbReference type="Pfam" id="PF13692">
    <property type="entry name" value="Glyco_trans_1_4"/>
    <property type="match status" value="1"/>
</dbReference>
<dbReference type="Gene3D" id="3.40.50.2000">
    <property type="entry name" value="Glycogen Phosphorylase B"/>
    <property type="match status" value="4"/>
</dbReference>
<dbReference type="Pfam" id="PF13524">
    <property type="entry name" value="Glyco_trans_1_2"/>
    <property type="match status" value="1"/>
</dbReference>
<reference evidence="4" key="1">
    <citation type="submission" date="2018-05" db="EMBL/GenBank/DDBJ databases">
        <title>Complete Genome Sequence of Methylobacterium sp. 17SD2-17.</title>
        <authorList>
            <person name="Srinivasan S."/>
        </authorList>
    </citation>
    <scope>NUCLEOTIDE SEQUENCE [LARGE SCALE GENOMIC DNA]</scope>
    <source>
        <strain evidence="4">17SD2-17</strain>
    </source>
</reference>
<name>A0A2U8W338_9HYPH</name>
<proteinExistence type="predicted"/>
<dbReference type="GO" id="GO:0016757">
    <property type="term" value="F:glycosyltransferase activity"/>
    <property type="evidence" value="ECO:0007669"/>
    <property type="project" value="InterPro"/>
</dbReference>
<accession>A0A2U8W338</accession>
<dbReference type="EMBL" id="CP029550">
    <property type="protein sequence ID" value="AWN40513.1"/>
    <property type="molecule type" value="Genomic_DNA"/>
</dbReference>
<feature type="domain" description="Spore protein YkvP/CgeB glycosyl transferase-like" evidence="2">
    <location>
        <begin position="19"/>
        <end position="158"/>
    </location>
</feature>
<dbReference type="PANTHER" id="PTHR12526">
    <property type="entry name" value="GLYCOSYLTRANSFERASE"/>
    <property type="match status" value="1"/>
</dbReference>
<evidence type="ECO:0000313" key="4">
    <source>
        <dbReference type="Proteomes" id="UP000245926"/>
    </source>
</evidence>
<dbReference type="RefSeq" id="WP_109888719.1">
    <property type="nucleotide sequence ID" value="NZ_CP029550.1"/>
</dbReference>
<feature type="domain" description="Glycosyl transferase family 1" evidence="1">
    <location>
        <begin position="946"/>
        <end position="1091"/>
    </location>
</feature>
<evidence type="ECO:0000313" key="3">
    <source>
        <dbReference type="EMBL" id="AWN40513.1"/>
    </source>
</evidence>
<dbReference type="AlphaFoldDB" id="A0A2U8W338"/>
<dbReference type="OrthoDB" id="9801573at2"/>